<dbReference type="SUPFAM" id="SSF88659">
    <property type="entry name" value="Sigma3 and sigma4 domains of RNA polymerase sigma factors"/>
    <property type="match status" value="1"/>
</dbReference>
<proteinExistence type="inferred from homology"/>
<feature type="domain" description="RNA polymerase sigma factor 70 region 4 type 2" evidence="6">
    <location>
        <begin position="126"/>
        <end position="176"/>
    </location>
</feature>
<reference evidence="8" key="1">
    <citation type="submission" date="2016-11" db="EMBL/GenBank/DDBJ databases">
        <authorList>
            <person name="Varghese N."/>
            <person name="Submissions S."/>
        </authorList>
    </citation>
    <scope>NUCLEOTIDE SEQUENCE [LARGE SCALE GENOMIC DNA]</scope>
    <source>
        <strain evidence="8">DSM 26899</strain>
    </source>
</reference>
<keyword evidence="2" id="KW-0805">Transcription regulation</keyword>
<dbReference type="InterPro" id="IPR036388">
    <property type="entry name" value="WH-like_DNA-bd_sf"/>
</dbReference>
<dbReference type="EMBL" id="FRAV01000025">
    <property type="protein sequence ID" value="SHL81716.1"/>
    <property type="molecule type" value="Genomic_DNA"/>
</dbReference>
<evidence type="ECO:0000256" key="3">
    <source>
        <dbReference type="ARBA" id="ARBA00023082"/>
    </source>
</evidence>
<dbReference type="Pfam" id="PF04542">
    <property type="entry name" value="Sigma70_r2"/>
    <property type="match status" value="1"/>
</dbReference>
<dbReference type="InterPro" id="IPR039425">
    <property type="entry name" value="RNA_pol_sigma-70-like"/>
</dbReference>
<evidence type="ECO:0000256" key="1">
    <source>
        <dbReference type="ARBA" id="ARBA00010641"/>
    </source>
</evidence>
<evidence type="ECO:0000313" key="7">
    <source>
        <dbReference type="EMBL" id="SHL81716.1"/>
    </source>
</evidence>
<feature type="domain" description="RNA polymerase sigma-70 region 2" evidence="5">
    <location>
        <begin position="27"/>
        <end position="93"/>
    </location>
</feature>
<evidence type="ECO:0000256" key="4">
    <source>
        <dbReference type="ARBA" id="ARBA00023163"/>
    </source>
</evidence>
<comment type="similarity">
    <text evidence="1">Belongs to the sigma-70 factor family. ECF subfamily.</text>
</comment>
<evidence type="ECO:0000259" key="6">
    <source>
        <dbReference type="Pfam" id="PF08281"/>
    </source>
</evidence>
<dbReference type="RefSeq" id="WP_073294516.1">
    <property type="nucleotide sequence ID" value="NZ_FRAV01000025.1"/>
</dbReference>
<keyword evidence="8" id="KW-1185">Reference proteome</keyword>
<keyword evidence="4" id="KW-0804">Transcription</keyword>
<dbReference type="InterPro" id="IPR007627">
    <property type="entry name" value="RNA_pol_sigma70_r2"/>
</dbReference>
<dbReference type="STRING" id="1302687.SAMN05444267_102571"/>
<dbReference type="Gene3D" id="1.10.1740.10">
    <property type="match status" value="1"/>
</dbReference>
<gene>
    <name evidence="7" type="ORF">SAMN05444267_102571</name>
</gene>
<name>A0A1M7DQF7_9FLAO</name>
<dbReference type="AlphaFoldDB" id="A0A1M7DQF7"/>
<evidence type="ECO:0000256" key="2">
    <source>
        <dbReference type="ARBA" id="ARBA00023015"/>
    </source>
</evidence>
<sequence length="193" mass="22856">MNSYTTLNDSELLNLLKKGDRKAYTIIYHRYKVLLYQFAYKKTDNKEEANDLTHELFLMIWEQHKEIVVQSELVAFLFTVLKHKIFNHYKRKKVTDRYIDSFLSYLEFNANATTDHLIRHNELSALIESEIAALPIKMRQVFELSRKTNLSRKQIATELDISEQTVKSHMQHALKILKTRLGSLLFLIVFIHP</sequence>
<dbReference type="PANTHER" id="PTHR43133:SF46">
    <property type="entry name" value="RNA POLYMERASE SIGMA-70 FACTOR ECF SUBFAMILY"/>
    <property type="match status" value="1"/>
</dbReference>
<dbReference type="GO" id="GO:0003677">
    <property type="term" value="F:DNA binding"/>
    <property type="evidence" value="ECO:0007669"/>
    <property type="project" value="InterPro"/>
</dbReference>
<dbReference type="OrthoDB" id="665981at2"/>
<dbReference type="Proteomes" id="UP000184364">
    <property type="component" value="Unassembled WGS sequence"/>
</dbReference>
<evidence type="ECO:0000259" key="5">
    <source>
        <dbReference type="Pfam" id="PF04542"/>
    </source>
</evidence>
<dbReference type="Pfam" id="PF08281">
    <property type="entry name" value="Sigma70_r4_2"/>
    <property type="match status" value="1"/>
</dbReference>
<dbReference type="InterPro" id="IPR013324">
    <property type="entry name" value="RNA_pol_sigma_r3/r4-like"/>
</dbReference>
<dbReference type="InterPro" id="IPR013249">
    <property type="entry name" value="RNA_pol_sigma70_r4_t2"/>
</dbReference>
<keyword evidence="3" id="KW-0731">Sigma factor</keyword>
<dbReference type="SUPFAM" id="SSF88946">
    <property type="entry name" value="Sigma2 domain of RNA polymerase sigma factors"/>
    <property type="match status" value="1"/>
</dbReference>
<dbReference type="PANTHER" id="PTHR43133">
    <property type="entry name" value="RNA POLYMERASE ECF-TYPE SIGMA FACTO"/>
    <property type="match status" value="1"/>
</dbReference>
<evidence type="ECO:0000313" key="8">
    <source>
        <dbReference type="Proteomes" id="UP000184364"/>
    </source>
</evidence>
<protein>
    <submittedName>
        <fullName evidence="7">RNA polymerase sigma-70 factor, ECF subfamily</fullName>
    </submittedName>
</protein>
<dbReference type="InterPro" id="IPR013325">
    <property type="entry name" value="RNA_pol_sigma_r2"/>
</dbReference>
<dbReference type="GO" id="GO:0016987">
    <property type="term" value="F:sigma factor activity"/>
    <property type="evidence" value="ECO:0007669"/>
    <property type="project" value="UniProtKB-KW"/>
</dbReference>
<organism evidence="7 8">
    <name type="scientific">Chryseobacterium polytrichastri</name>
    <dbReference type="NCBI Taxonomy" id="1302687"/>
    <lineage>
        <taxon>Bacteria</taxon>
        <taxon>Pseudomonadati</taxon>
        <taxon>Bacteroidota</taxon>
        <taxon>Flavobacteriia</taxon>
        <taxon>Flavobacteriales</taxon>
        <taxon>Weeksellaceae</taxon>
        <taxon>Chryseobacterium group</taxon>
        <taxon>Chryseobacterium</taxon>
    </lineage>
</organism>
<dbReference type="GO" id="GO:0006352">
    <property type="term" value="P:DNA-templated transcription initiation"/>
    <property type="evidence" value="ECO:0007669"/>
    <property type="project" value="InterPro"/>
</dbReference>
<dbReference type="Gene3D" id="1.10.10.10">
    <property type="entry name" value="Winged helix-like DNA-binding domain superfamily/Winged helix DNA-binding domain"/>
    <property type="match status" value="1"/>
</dbReference>
<accession>A0A1M7DQF7</accession>
<dbReference type="NCBIfam" id="TIGR02937">
    <property type="entry name" value="sigma70-ECF"/>
    <property type="match status" value="1"/>
</dbReference>
<dbReference type="InterPro" id="IPR014284">
    <property type="entry name" value="RNA_pol_sigma-70_dom"/>
</dbReference>